<evidence type="ECO:0000313" key="2">
    <source>
        <dbReference type="Proteomes" id="UP001464891"/>
    </source>
</evidence>
<protein>
    <submittedName>
        <fullName evidence="1">Uncharacterized protein</fullName>
    </submittedName>
</protein>
<reference evidence="1 2" key="1">
    <citation type="submission" date="2022-04" db="EMBL/GenBank/DDBJ databases">
        <title>Positive selection, recombination, and allopatry shape intraspecific diversity of widespread and dominant cyanobacteria.</title>
        <authorList>
            <person name="Wei J."/>
            <person name="Shu W."/>
            <person name="Hu C."/>
        </authorList>
    </citation>
    <scope>NUCLEOTIDE SEQUENCE [LARGE SCALE GENOMIC DNA]</scope>
    <source>
        <strain evidence="1 2">GB2-A4</strain>
    </source>
</reference>
<dbReference type="EMBL" id="JAMPKM010000010">
    <property type="protein sequence ID" value="MEP0818660.1"/>
    <property type="molecule type" value="Genomic_DNA"/>
</dbReference>
<dbReference type="RefSeq" id="WP_190433079.1">
    <property type="nucleotide sequence ID" value="NZ_JAMPKM010000010.1"/>
</dbReference>
<keyword evidence="2" id="KW-1185">Reference proteome</keyword>
<accession>A0ABV0JC59</accession>
<sequence>MFSLLETTIRPLQLNSKVLEVAYELYLEAPQASHPGINLQELSRRTGASLMECRNAIVEANQVGRFPNCSLYTT</sequence>
<organism evidence="1 2">
    <name type="scientific">Trichocoleus desertorum GB2-A4</name>
    <dbReference type="NCBI Taxonomy" id="2933944"/>
    <lineage>
        <taxon>Bacteria</taxon>
        <taxon>Bacillati</taxon>
        <taxon>Cyanobacteriota</taxon>
        <taxon>Cyanophyceae</taxon>
        <taxon>Leptolyngbyales</taxon>
        <taxon>Trichocoleusaceae</taxon>
        <taxon>Trichocoleus</taxon>
    </lineage>
</organism>
<dbReference type="Proteomes" id="UP001464891">
    <property type="component" value="Unassembled WGS sequence"/>
</dbReference>
<name>A0ABV0JC59_9CYAN</name>
<evidence type="ECO:0000313" key="1">
    <source>
        <dbReference type="EMBL" id="MEP0818660.1"/>
    </source>
</evidence>
<proteinExistence type="predicted"/>
<gene>
    <name evidence="1" type="ORF">NC998_16290</name>
</gene>
<comment type="caution">
    <text evidence="1">The sequence shown here is derived from an EMBL/GenBank/DDBJ whole genome shotgun (WGS) entry which is preliminary data.</text>
</comment>